<feature type="region of interest" description="Disordered" evidence="1">
    <location>
        <begin position="253"/>
        <end position="278"/>
    </location>
</feature>
<organism evidence="2">
    <name type="scientific">Grapevine virus A</name>
    <dbReference type="NCBI Taxonomy" id="35288"/>
    <lineage>
        <taxon>Viruses</taxon>
        <taxon>Riboviria</taxon>
        <taxon>Orthornavirae</taxon>
        <taxon>Kitrinoviricota</taxon>
        <taxon>Alsuviricetes</taxon>
        <taxon>Tymovirales</taxon>
        <taxon>Betaflexiviridae</taxon>
        <taxon>Trivirinae</taxon>
        <taxon>Vitivirus</taxon>
        <taxon>Vitivirus alphavitis</taxon>
    </lineage>
</organism>
<evidence type="ECO:0000313" key="2">
    <source>
        <dbReference type="EMBL" id="BCT87073.1"/>
    </source>
</evidence>
<evidence type="ECO:0000256" key="1">
    <source>
        <dbReference type="SAM" id="MobiDB-lite"/>
    </source>
</evidence>
<proteinExistence type="predicted"/>
<reference evidence="2" key="1">
    <citation type="submission" date="2021-03" db="EMBL/GenBank/DDBJ databases">
        <title>Virome analysis of genetic resources of grapevine.</title>
        <authorList>
            <person name="Chiaki Y."/>
            <person name="Ito T."/>
        </authorList>
    </citation>
    <scope>NUCLEOTIDE SEQUENCE</scope>
    <source>
        <strain evidence="2">G13-C57</strain>
    </source>
</reference>
<protein>
    <submittedName>
        <fullName evidence="2">Movement protein</fullName>
    </submittedName>
</protein>
<name>A0A811AQY3_9VIRU</name>
<accession>A0A811AQY3</accession>
<dbReference type="EMBL" id="LC617941">
    <property type="protein sequence ID" value="BCT87073.1"/>
    <property type="molecule type" value="Genomic_RNA"/>
</dbReference>
<sequence>MSTEDSRGIKGSSRALHEIKVFNVKRNTRDLETLNKALHRGDVYETELIEKVFPRRTKKCVIHRELVVKDGRVDCDLDIMDTGLDEVDEEEFPLYHVGCIVVALMPHGKNLAGKVVVEVMDTRLKGPSSRISRSFMDMSKPISAYADFPGYFISTTDLLNGYTLHLSVTTTDLDFVDGVHPFSVQLTSIGRFCGEDMKTRYAISEASKLLHQCILNSEGDGAEIPKGVPVQRIPDTLVMPEVYETIKKLGLKTNGTVRKERGDPSCGGGTRPGEGGTE</sequence>
<feature type="compositionally biased region" description="Gly residues" evidence="1">
    <location>
        <begin position="265"/>
        <end position="278"/>
    </location>
</feature>